<evidence type="ECO:0000313" key="8">
    <source>
        <dbReference type="EMBL" id="KAJ5322385.1"/>
    </source>
</evidence>
<evidence type="ECO:0000256" key="5">
    <source>
        <dbReference type="ARBA" id="ARBA00023136"/>
    </source>
</evidence>
<feature type="transmembrane region" description="Helical" evidence="7">
    <location>
        <begin position="188"/>
        <end position="208"/>
    </location>
</feature>
<dbReference type="EMBL" id="JAPZBQ010000006">
    <property type="protein sequence ID" value="KAJ5322385.1"/>
    <property type="molecule type" value="Genomic_DNA"/>
</dbReference>
<name>A0A9W9U685_PENBR</name>
<dbReference type="Proteomes" id="UP001147695">
    <property type="component" value="Unassembled WGS sequence"/>
</dbReference>
<evidence type="ECO:0000256" key="6">
    <source>
        <dbReference type="SAM" id="MobiDB-lite"/>
    </source>
</evidence>
<evidence type="ECO:0000256" key="4">
    <source>
        <dbReference type="ARBA" id="ARBA00022989"/>
    </source>
</evidence>
<dbReference type="AlphaFoldDB" id="A0A9W9U685"/>
<evidence type="ECO:0000256" key="2">
    <source>
        <dbReference type="ARBA" id="ARBA00005587"/>
    </source>
</evidence>
<sequence>MSAPKPSSSHSEDLQPAELGTPQALDPSLEEAILLKRLRTLRGNDYEAQYFDNKPVPRGQNYRRLGNPSALGISSFSVCNTLTALLLLQARGVAHTNVNVGILWFMGGVSSWVTCIFELILGNTFAYCVFGSFGGYYFAFACTLTPAFSIAAGYSSPEELSNAIGIFFCVWGVLWFIFLLASLRTNAIFVWIFTTVDATAWLLAAAYFQSGGHNVESALRLQKVGKDMTS</sequence>
<comment type="caution">
    <text evidence="8">The sequence shown here is derived from an EMBL/GenBank/DDBJ whole genome shotgun (WGS) entry which is preliminary data.</text>
</comment>
<feature type="transmembrane region" description="Helical" evidence="7">
    <location>
        <begin position="102"/>
        <end position="121"/>
    </location>
</feature>
<keyword evidence="4 7" id="KW-1133">Transmembrane helix</keyword>
<comment type="subcellular location">
    <subcellularLocation>
        <location evidence="1">Membrane</location>
        <topology evidence="1">Multi-pass membrane protein</topology>
    </subcellularLocation>
</comment>
<reference evidence="8" key="2">
    <citation type="journal article" date="2023" name="IMA Fungus">
        <title>Comparative genomic study of the Penicillium genus elucidates a diverse pangenome and 15 lateral gene transfer events.</title>
        <authorList>
            <person name="Petersen C."/>
            <person name="Sorensen T."/>
            <person name="Nielsen M.R."/>
            <person name="Sondergaard T.E."/>
            <person name="Sorensen J.L."/>
            <person name="Fitzpatrick D.A."/>
            <person name="Frisvad J.C."/>
            <person name="Nielsen K.L."/>
        </authorList>
    </citation>
    <scope>NUCLEOTIDE SEQUENCE</scope>
    <source>
        <strain evidence="8">IBT 35673</strain>
    </source>
</reference>
<dbReference type="InterPro" id="IPR051633">
    <property type="entry name" value="AceTr"/>
</dbReference>
<dbReference type="PANTHER" id="PTHR31123">
    <property type="entry name" value="ACCUMULATION OF DYADS PROTEIN 2-RELATED"/>
    <property type="match status" value="1"/>
</dbReference>
<feature type="transmembrane region" description="Helical" evidence="7">
    <location>
        <begin position="70"/>
        <end position="90"/>
    </location>
</feature>
<comment type="similarity">
    <text evidence="2">Belongs to the acetate uptake transporter (AceTr) (TC 2.A.96) family.</text>
</comment>
<evidence type="ECO:0000256" key="3">
    <source>
        <dbReference type="ARBA" id="ARBA00022692"/>
    </source>
</evidence>
<gene>
    <name evidence="8" type="ORF">N7452_010674</name>
</gene>
<proteinExistence type="inferred from homology"/>
<dbReference type="GO" id="GO:0015123">
    <property type="term" value="F:acetate transmembrane transporter activity"/>
    <property type="evidence" value="ECO:0007669"/>
    <property type="project" value="TreeGrafter"/>
</dbReference>
<feature type="transmembrane region" description="Helical" evidence="7">
    <location>
        <begin position="133"/>
        <end position="154"/>
    </location>
</feature>
<keyword evidence="3 7" id="KW-0812">Transmembrane</keyword>
<feature type="transmembrane region" description="Helical" evidence="7">
    <location>
        <begin position="160"/>
        <end position="181"/>
    </location>
</feature>
<accession>A0A9W9U685</accession>
<dbReference type="Pfam" id="PF01184">
    <property type="entry name" value="Gpr1_Fun34_YaaH"/>
    <property type="match status" value="1"/>
</dbReference>
<protein>
    <submittedName>
        <fullName evidence="8">GPR1/FUN34/yaaH family-domain-containing protein</fullName>
    </submittedName>
</protein>
<dbReference type="PANTHER" id="PTHR31123:SF1">
    <property type="entry name" value="ACCUMULATION OF DYADS PROTEIN 2-RELATED"/>
    <property type="match status" value="1"/>
</dbReference>
<dbReference type="InterPro" id="IPR000791">
    <property type="entry name" value="Gpr1/Fun34/SatP-like"/>
</dbReference>
<evidence type="ECO:0000313" key="9">
    <source>
        <dbReference type="Proteomes" id="UP001147695"/>
    </source>
</evidence>
<evidence type="ECO:0000256" key="7">
    <source>
        <dbReference type="SAM" id="Phobius"/>
    </source>
</evidence>
<organism evidence="8 9">
    <name type="scientific">Penicillium brevicompactum</name>
    <dbReference type="NCBI Taxonomy" id="5074"/>
    <lineage>
        <taxon>Eukaryota</taxon>
        <taxon>Fungi</taxon>
        <taxon>Dikarya</taxon>
        <taxon>Ascomycota</taxon>
        <taxon>Pezizomycotina</taxon>
        <taxon>Eurotiomycetes</taxon>
        <taxon>Eurotiomycetidae</taxon>
        <taxon>Eurotiales</taxon>
        <taxon>Aspergillaceae</taxon>
        <taxon>Penicillium</taxon>
    </lineage>
</organism>
<evidence type="ECO:0000256" key="1">
    <source>
        <dbReference type="ARBA" id="ARBA00004141"/>
    </source>
</evidence>
<dbReference type="GO" id="GO:0005886">
    <property type="term" value="C:plasma membrane"/>
    <property type="evidence" value="ECO:0007669"/>
    <property type="project" value="TreeGrafter"/>
</dbReference>
<keyword evidence="5 7" id="KW-0472">Membrane</keyword>
<reference evidence="8" key="1">
    <citation type="submission" date="2022-12" db="EMBL/GenBank/DDBJ databases">
        <authorList>
            <person name="Petersen C."/>
        </authorList>
    </citation>
    <scope>NUCLEOTIDE SEQUENCE</scope>
    <source>
        <strain evidence="8">IBT 35673</strain>
    </source>
</reference>
<feature type="region of interest" description="Disordered" evidence="6">
    <location>
        <begin position="1"/>
        <end position="24"/>
    </location>
</feature>